<evidence type="ECO:0000256" key="4">
    <source>
        <dbReference type="ARBA" id="ARBA00023110"/>
    </source>
</evidence>
<accession>A0A2S6N0J0</accession>
<dbReference type="PROSITE" id="PS50198">
    <property type="entry name" value="PPIC_PPIASE_2"/>
    <property type="match status" value="1"/>
</dbReference>
<dbReference type="InterPro" id="IPR050280">
    <property type="entry name" value="OMP_Chaperone_SurA"/>
</dbReference>
<dbReference type="Pfam" id="PF09312">
    <property type="entry name" value="SurA_N"/>
    <property type="match status" value="1"/>
</dbReference>
<dbReference type="Gene3D" id="3.10.50.40">
    <property type="match status" value="1"/>
</dbReference>
<evidence type="ECO:0000256" key="9">
    <source>
        <dbReference type="PROSITE-ProRule" id="PRU00278"/>
    </source>
</evidence>
<feature type="signal peptide" evidence="10">
    <location>
        <begin position="1"/>
        <end position="31"/>
    </location>
</feature>
<dbReference type="Gene3D" id="1.10.4030.10">
    <property type="entry name" value="Porin chaperone SurA, peptide-binding domain"/>
    <property type="match status" value="1"/>
</dbReference>
<keyword evidence="13" id="KW-1185">Reference proteome</keyword>
<feature type="domain" description="PpiC" evidence="11">
    <location>
        <begin position="193"/>
        <end position="291"/>
    </location>
</feature>
<feature type="chain" id="PRO_5015732918" description="Parvulin-like PPIase" evidence="10">
    <location>
        <begin position="32"/>
        <end position="451"/>
    </location>
</feature>
<evidence type="ECO:0000259" key="11">
    <source>
        <dbReference type="PROSITE" id="PS50198"/>
    </source>
</evidence>
<comment type="caution">
    <text evidence="12">The sequence shown here is derived from an EMBL/GenBank/DDBJ whole genome shotgun (WGS) entry which is preliminary data.</text>
</comment>
<sequence>MPDMPKLRRNQYGAGLFLVLLAGLSPVMAGAAPSHVATKAAAEVPIASASRIAAVVNGDVISEADIANRARLFAISTGLPMSPEVIDRLKPQILRQLIDERLRVQEAQRRKIVVPDAEIAAAIKDIEARNNMQPGALRAKLAADGVSNRTLIDQIRAQLAWTQLLREVVGERLNVTPADIAEQQKLAAQRVGQPEYRLGEIFIPVDESNNSADAQRFAETVITQLRAGAPFPMVAAQFSQTQTALSGGELGWVSPNELDPQIARLAAEMPVGAVSNPVRVPGGFSIINLQGKREIGHDMATVVTLRQAFFPFTVPLTDPQNPTPQQRQALAKAKSVIATVNGCDQMEAIAKANNAPNHPADPGEVRLEGVNPPAFRTLLQNIPIGKPTEPLVSRDGIAVVTVCSREQKNIGEITPEEIRNRLIGERIELLSRQMMRTLHRKANIDRRDNGV</sequence>
<evidence type="ECO:0000313" key="12">
    <source>
        <dbReference type="EMBL" id="PPQ28106.1"/>
    </source>
</evidence>
<evidence type="ECO:0000256" key="7">
    <source>
        <dbReference type="ARBA" id="ARBA00030642"/>
    </source>
</evidence>
<keyword evidence="6 9" id="KW-0413">Isomerase</keyword>
<evidence type="ECO:0000256" key="5">
    <source>
        <dbReference type="ARBA" id="ARBA00023186"/>
    </source>
</evidence>
<evidence type="ECO:0000256" key="8">
    <source>
        <dbReference type="ARBA" id="ARBA00031484"/>
    </source>
</evidence>
<keyword evidence="5" id="KW-0143">Chaperone</keyword>
<reference evidence="12 13" key="1">
    <citation type="journal article" date="2018" name="Arch. Microbiol.">
        <title>New insights into the metabolic potential of the phototrophic purple bacterium Rhodopila globiformis DSM 161(T) from its draft genome sequence and evidence for a vanadium-dependent nitrogenase.</title>
        <authorList>
            <person name="Imhoff J.F."/>
            <person name="Rahn T."/>
            <person name="Kunzel S."/>
            <person name="Neulinger S.C."/>
        </authorList>
    </citation>
    <scope>NUCLEOTIDE SEQUENCE [LARGE SCALE GENOMIC DNA]</scope>
    <source>
        <strain evidence="12 13">DSM 161</strain>
    </source>
</reference>
<proteinExistence type="predicted"/>
<organism evidence="12 13">
    <name type="scientific">Rhodopila globiformis</name>
    <name type="common">Rhodopseudomonas globiformis</name>
    <dbReference type="NCBI Taxonomy" id="1071"/>
    <lineage>
        <taxon>Bacteria</taxon>
        <taxon>Pseudomonadati</taxon>
        <taxon>Pseudomonadota</taxon>
        <taxon>Alphaproteobacteria</taxon>
        <taxon>Acetobacterales</taxon>
        <taxon>Acetobacteraceae</taxon>
        <taxon>Rhodopila</taxon>
    </lineage>
</organism>
<keyword evidence="4 9" id="KW-0697">Rotamase</keyword>
<name>A0A2S6N0J0_RHOGL</name>
<dbReference type="InterPro" id="IPR000297">
    <property type="entry name" value="PPIase_PpiC"/>
</dbReference>
<keyword evidence="3" id="KW-0574">Periplasm</keyword>
<dbReference type="InterPro" id="IPR027304">
    <property type="entry name" value="Trigger_fact/SurA_dom_sf"/>
</dbReference>
<evidence type="ECO:0000256" key="3">
    <source>
        <dbReference type="ARBA" id="ARBA00022764"/>
    </source>
</evidence>
<dbReference type="InterPro" id="IPR015391">
    <property type="entry name" value="SurA_N"/>
</dbReference>
<dbReference type="PANTHER" id="PTHR47637">
    <property type="entry name" value="CHAPERONE SURA"/>
    <property type="match status" value="1"/>
</dbReference>
<gene>
    <name evidence="12" type="ORF">CCS01_25290</name>
</gene>
<evidence type="ECO:0000256" key="1">
    <source>
        <dbReference type="ARBA" id="ARBA00018370"/>
    </source>
</evidence>
<dbReference type="InterPro" id="IPR046357">
    <property type="entry name" value="PPIase_dom_sf"/>
</dbReference>
<evidence type="ECO:0000256" key="6">
    <source>
        <dbReference type="ARBA" id="ARBA00023235"/>
    </source>
</evidence>
<keyword evidence="2 10" id="KW-0732">Signal</keyword>
<evidence type="ECO:0000256" key="2">
    <source>
        <dbReference type="ARBA" id="ARBA00022729"/>
    </source>
</evidence>
<dbReference type="Pfam" id="PF00639">
    <property type="entry name" value="Rotamase"/>
    <property type="match status" value="1"/>
</dbReference>
<dbReference type="SUPFAM" id="SSF54534">
    <property type="entry name" value="FKBP-like"/>
    <property type="match status" value="2"/>
</dbReference>
<evidence type="ECO:0000313" key="13">
    <source>
        <dbReference type="Proteomes" id="UP000239724"/>
    </source>
</evidence>
<dbReference type="AlphaFoldDB" id="A0A2S6N0J0"/>
<dbReference type="EMBL" id="NHRY01000249">
    <property type="protein sequence ID" value="PPQ28106.1"/>
    <property type="molecule type" value="Genomic_DNA"/>
</dbReference>
<dbReference type="SUPFAM" id="SSF109998">
    <property type="entry name" value="Triger factor/SurA peptide-binding domain-like"/>
    <property type="match status" value="1"/>
</dbReference>
<protein>
    <recommendedName>
        <fullName evidence="1">Parvulin-like PPIase</fullName>
    </recommendedName>
    <alternativeName>
        <fullName evidence="7">Peptidyl-prolyl cis-trans isomerase plp</fullName>
    </alternativeName>
    <alternativeName>
        <fullName evidence="8">Rotamase plp</fullName>
    </alternativeName>
</protein>
<evidence type="ECO:0000256" key="10">
    <source>
        <dbReference type="SAM" id="SignalP"/>
    </source>
</evidence>
<dbReference type="PANTHER" id="PTHR47637:SF1">
    <property type="entry name" value="CHAPERONE SURA"/>
    <property type="match status" value="1"/>
</dbReference>
<dbReference type="Proteomes" id="UP000239724">
    <property type="component" value="Unassembled WGS sequence"/>
</dbReference>
<dbReference type="GO" id="GO:0003755">
    <property type="term" value="F:peptidyl-prolyl cis-trans isomerase activity"/>
    <property type="evidence" value="ECO:0007669"/>
    <property type="project" value="UniProtKB-KW"/>
</dbReference>